<name>A0ABV7WSW7_9GAMM</name>
<dbReference type="SUPFAM" id="SSF53254">
    <property type="entry name" value="Phosphoglycerate mutase-like"/>
    <property type="match status" value="1"/>
</dbReference>
<protein>
    <submittedName>
        <fullName evidence="1">Histidine phosphatase family protein</fullName>
    </submittedName>
</protein>
<dbReference type="RefSeq" id="WP_290281511.1">
    <property type="nucleotide sequence ID" value="NZ_JAUFQI010000001.1"/>
</dbReference>
<organism evidence="1 2">
    <name type="scientific">Reinekea marina</name>
    <dbReference type="NCBI Taxonomy" id="1310421"/>
    <lineage>
        <taxon>Bacteria</taxon>
        <taxon>Pseudomonadati</taxon>
        <taxon>Pseudomonadota</taxon>
        <taxon>Gammaproteobacteria</taxon>
        <taxon>Oceanospirillales</taxon>
        <taxon>Saccharospirillaceae</taxon>
        <taxon>Reinekea</taxon>
    </lineage>
</organism>
<dbReference type="InterPro" id="IPR050275">
    <property type="entry name" value="PGM_Phosphatase"/>
</dbReference>
<proteinExistence type="predicted"/>
<dbReference type="PANTHER" id="PTHR48100:SF59">
    <property type="entry name" value="ADENOSYLCOBALAMIN_ALPHA-RIBAZOLE PHOSPHATASE"/>
    <property type="match status" value="1"/>
</dbReference>
<gene>
    <name evidence="1" type="ORF">ACFOND_10975</name>
</gene>
<dbReference type="CDD" id="cd07067">
    <property type="entry name" value="HP_PGM_like"/>
    <property type="match status" value="1"/>
</dbReference>
<keyword evidence="2" id="KW-1185">Reference proteome</keyword>
<evidence type="ECO:0000313" key="1">
    <source>
        <dbReference type="EMBL" id="MFC3702167.1"/>
    </source>
</evidence>
<comment type="caution">
    <text evidence="1">The sequence shown here is derived from an EMBL/GenBank/DDBJ whole genome shotgun (WGS) entry which is preliminary data.</text>
</comment>
<sequence>MYLIRHDAVDMSGICYGQTDVPTIEHYNHSASRLKDKLPQTIEKVVSSPLSRCLLLSQQLFKDQELLVDPRIQEVNFGQWENTAWHDIPKHNIDTWSKTPTHFQFPEGEHLSDFYQRVLSFWDEYQHQSGTLCLVTHAGVIRALLAIVHDTPWPDCLQVPVPYLGVFHLTKDSFYPLS</sequence>
<reference evidence="2" key="1">
    <citation type="journal article" date="2019" name="Int. J. Syst. Evol. Microbiol.">
        <title>The Global Catalogue of Microorganisms (GCM) 10K type strain sequencing project: providing services to taxonomists for standard genome sequencing and annotation.</title>
        <authorList>
            <consortium name="The Broad Institute Genomics Platform"/>
            <consortium name="The Broad Institute Genome Sequencing Center for Infectious Disease"/>
            <person name="Wu L."/>
            <person name="Ma J."/>
        </authorList>
    </citation>
    <scope>NUCLEOTIDE SEQUENCE [LARGE SCALE GENOMIC DNA]</scope>
    <source>
        <strain evidence="2">CECT 8288</strain>
    </source>
</reference>
<dbReference type="Proteomes" id="UP001595710">
    <property type="component" value="Unassembled WGS sequence"/>
</dbReference>
<dbReference type="PANTHER" id="PTHR48100">
    <property type="entry name" value="BROAD-SPECIFICITY PHOSPHATASE YOR283W-RELATED"/>
    <property type="match status" value="1"/>
</dbReference>
<accession>A0ABV7WSW7</accession>
<dbReference type="InterPro" id="IPR013078">
    <property type="entry name" value="His_Pase_superF_clade-1"/>
</dbReference>
<dbReference type="InterPro" id="IPR029033">
    <property type="entry name" value="His_PPase_superfam"/>
</dbReference>
<dbReference type="Pfam" id="PF00300">
    <property type="entry name" value="His_Phos_1"/>
    <property type="match status" value="1"/>
</dbReference>
<dbReference type="EMBL" id="JBHRYN010000012">
    <property type="protein sequence ID" value="MFC3702167.1"/>
    <property type="molecule type" value="Genomic_DNA"/>
</dbReference>
<evidence type="ECO:0000313" key="2">
    <source>
        <dbReference type="Proteomes" id="UP001595710"/>
    </source>
</evidence>
<dbReference type="Gene3D" id="3.40.50.1240">
    <property type="entry name" value="Phosphoglycerate mutase-like"/>
    <property type="match status" value="1"/>
</dbReference>